<protein>
    <submittedName>
        <fullName evidence="2">Uncharacterized protein</fullName>
    </submittedName>
</protein>
<dbReference type="AlphaFoldDB" id="A0A7S0N834"/>
<dbReference type="InterPro" id="IPR011990">
    <property type="entry name" value="TPR-like_helical_dom_sf"/>
</dbReference>
<sequence>MTAAKSVPQVGATADKNKVFAVQMQLDMMANIRKQNFERALELADEVLRYEPDNAVCLQMREVLKEKVALDEESSDSSDDSSNDSETEGGEPSGEGADVEGESDEESDGSDESEGSESAQADRAADNADNAGENAQTSDGADDTDDDEEESIGPMPELTKPPNTLPSPELAKVMRQILADDEEEKKAVEGVKKWTI</sequence>
<proteinExistence type="predicted"/>
<gene>
    <name evidence="2" type="ORF">POBO1169_LOCUS7321</name>
</gene>
<feature type="compositionally biased region" description="Acidic residues" evidence="1">
    <location>
        <begin position="71"/>
        <end position="89"/>
    </location>
</feature>
<feature type="compositionally biased region" description="Acidic residues" evidence="1">
    <location>
        <begin position="97"/>
        <end position="115"/>
    </location>
</feature>
<organism evidence="2">
    <name type="scientific">Pyramimonas obovata</name>
    <dbReference type="NCBI Taxonomy" id="1411642"/>
    <lineage>
        <taxon>Eukaryota</taxon>
        <taxon>Viridiplantae</taxon>
        <taxon>Chlorophyta</taxon>
        <taxon>Pyramimonadophyceae</taxon>
        <taxon>Pyramimonadales</taxon>
        <taxon>Pyramimonadaceae</taxon>
        <taxon>Pyramimonas</taxon>
        <taxon>Pyramimonas incertae sedis</taxon>
    </lineage>
</organism>
<feature type="compositionally biased region" description="Low complexity" evidence="1">
    <location>
        <begin position="116"/>
        <end position="135"/>
    </location>
</feature>
<accession>A0A7S0N834</accession>
<dbReference type="SUPFAM" id="SSF48452">
    <property type="entry name" value="TPR-like"/>
    <property type="match status" value="1"/>
</dbReference>
<dbReference type="EMBL" id="HBFA01014134">
    <property type="protein sequence ID" value="CAD8662864.1"/>
    <property type="molecule type" value="Transcribed_RNA"/>
</dbReference>
<evidence type="ECO:0000313" key="2">
    <source>
        <dbReference type="EMBL" id="CAD8662864.1"/>
    </source>
</evidence>
<feature type="compositionally biased region" description="Acidic residues" evidence="1">
    <location>
        <begin position="140"/>
        <end position="151"/>
    </location>
</feature>
<evidence type="ECO:0000256" key="1">
    <source>
        <dbReference type="SAM" id="MobiDB-lite"/>
    </source>
</evidence>
<feature type="region of interest" description="Disordered" evidence="1">
    <location>
        <begin position="68"/>
        <end position="170"/>
    </location>
</feature>
<name>A0A7S0N834_9CHLO</name>
<reference evidence="2" key="1">
    <citation type="submission" date="2021-01" db="EMBL/GenBank/DDBJ databases">
        <authorList>
            <person name="Corre E."/>
            <person name="Pelletier E."/>
            <person name="Niang G."/>
            <person name="Scheremetjew M."/>
            <person name="Finn R."/>
            <person name="Kale V."/>
            <person name="Holt S."/>
            <person name="Cochrane G."/>
            <person name="Meng A."/>
            <person name="Brown T."/>
            <person name="Cohen L."/>
        </authorList>
    </citation>
    <scope>NUCLEOTIDE SEQUENCE</scope>
    <source>
        <strain evidence="2">CCMP722</strain>
    </source>
</reference>